<dbReference type="AlphaFoldDB" id="A0A7C3ZBA9"/>
<evidence type="ECO:0000313" key="1">
    <source>
        <dbReference type="EMBL" id="HGF34673.1"/>
    </source>
</evidence>
<sequence>MTQRYKTGRSKRQYYFEEVQSLYLAGKDLEELQKMFPVTLQTLKRWHKEGRWEEKRRQALVSPRWLGEALRGVLREKTGKILAKGDLKPQELEELTKIVTLIDRLTNSGWDLRAAALEVMDRFSEFVRNRVKDPEEIKRFSQWMQEFFRVLEEDDEARG</sequence>
<proteinExistence type="predicted"/>
<gene>
    <name evidence="1" type="ORF">ENW96_09845</name>
</gene>
<protein>
    <recommendedName>
        <fullName evidence="2">DUF1804 family protein</fullName>
    </recommendedName>
</protein>
<evidence type="ECO:0008006" key="2">
    <source>
        <dbReference type="Google" id="ProtNLM"/>
    </source>
</evidence>
<reference evidence="1" key="1">
    <citation type="journal article" date="2020" name="mSystems">
        <title>Genome- and Community-Level Interaction Insights into Carbon Utilization and Element Cycling Functions of Hydrothermarchaeota in Hydrothermal Sediment.</title>
        <authorList>
            <person name="Zhou Z."/>
            <person name="Liu Y."/>
            <person name="Xu W."/>
            <person name="Pan J."/>
            <person name="Luo Z.H."/>
            <person name="Li M."/>
        </authorList>
    </citation>
    <scope>NUCLEOTIDE SEQUENCE [LARGE SCALE GENOMIC DNA]</scope>
    <source>
        <strain evidence="1">SpSt-897</strain>
    </source>
</reference>
<dbReference type="EMBL" id="DTMF01000243">
    <property type="protein sequence ID" value="HGF34673.1"/>
    <property type="molecule type" value="Genomic_DNA"/>
</dbReference>
<organism evidence="1">
    <name type="scientific">Desulfobacca acetoxidans</name>
    <dbReference type="NCBI Taxonomy" id="60893"/>
    <lineage>
        <taxon>Bacteria</taxon>
        <taxon>Pseudomonadati</taxon>
        <taxon>Thermodesulfobacteriota</taxon>
        <taxon>Desulfobaccia</taxon>
        <taxon>Desulfobaccales</taxon>
        <taxon>Desulfobaccaceae</taxon>
        <taxon>Desulfobacca</taxon>
    </lineage>
</organism>
<accession>A0A7C3ZBA9</accession>
<comment type="caution">
    <text evidence="1">The sequence shown here is derived from an EMBL/GenBank/DDBJ whole genome shotgun (WGS) entry which is preliminary data.</text>
</comment>
<name>A0A7C3ZBA9_9BACT</name>